<keyword evidence="3" id="KW-1185">Reference proteome</keyword>
<feature type="region of interest" description="Disordered" evidence="1">
    <location>
        <begin position="60"/>
        <end position="89"/>
    </location>
</feature>
<sequence length="89" mass="10188">MKCGSPGESPSQTGSETVFDHTLTHANKILFHWINRFGLVVKRGMWYFLCVAQQEICHSKQHHTRRTAPEPEASYAQGQYEHATVSQWS</sequence>
<dbReference type="AlphaFoldDB" id="A0AAD7R8J6"/>
<comment type="caution">
    <text evidence="2">The sequence shown here is derived from an EMBL/GenBank/DDBJ whole genome shotgun (WGS) entry which is preliminary data.</text>
</comment>
<evidence type="ECO:0000313" key="3">
    <source>
        <dbReference type="Proteomes" id="UP001221898"/>
    </source>
</evidence>
<dbReference type="Proteomes" id="UP001221898">
    <property type="component" value="Unassembled WGS sequence"/>
</dbReference>
<protein>
    <submittedName>
        <fullName evidence="2">Uncharacterized protein</fullName>
    </submittedName>
</protein>
<organism evidence="2 3">
    <name type="scientific">Aldrovandia affinis</name>
    <dbReference type="NCBI Taxonomy" id="143900"/>
    <lineage>
        <taxon>Eukaryota</taxon>
        <taxon>Metazoa</taxon>
        <taxon>Chordata</taxon>
        <taxon>Craniata</taxon>
        <taxon>Vertebrata</taxon>
        <taxon>Euteleostomi</taxon>
        <taxon>Actinopterygii</taxon>
        <taxon>Neopterygii</taxon>
        <taxon>Teleostei</taxon>
        <taxon>Notacanthiformes</taxon>
        <taxon>Halosauridae</taxon>
        <taxon>Aldrovandia</taxon>
    </lineage>
</organism>
<evidence type="ECO:0000313" key="2">
    <source>
        <dbReference type="EMBL" id="KAJ8371894.1"/>
    </source>
</evidence>
<proteinExistence type="predicted"/>
<evidence type="ECO:0000256" key="1">
    <source>
        <dbReference type="SAM" id="MobiDB-lite"/>
    </source>
</evidence>
<dbReference type="EMBL" id="JAINUG010000425">
    <property type="protein sequence ID" value="KAJ8371894.1"/>
    <property type="molecule type" value="Genomic_DNA"/>
</dbReference>
<reference evidence="2" key="1">
    <citation type="journal article" date="2023" name="Science">
        <title>Genome structures resolve the early diversification of teleost fishes.</title>
        <authorList>
            <person name="Parey E."/>
            <person name="Louis A."/>
            <person name="Montfort J."/>
            <person name="Bouchez O."/>
            <person name="Roques C."/>
            <person name="Iampietro C."/>
            <person name="Lluch J."/>
            <person name="Castinel A."/>
            <person name="Donnadieu C."/>
            <person name="Desvignes T."/>
            <person name="Floi Bucao C."/>
            <person name="Jouanno E."/>
            <person name="Wen M."/>
            <person name="Mejri S."/>
            <person name="Dirks R."/>
            <person name="Jansen H."/>
            <person name="Henkel C."/>
            <person name="Chen W.J."/>
            <person name="Zahm M."/>
            <person name="Cabau C."/>
            <person name="Klopp C."/>
            <person name="Thompson A.W."/>
            <person name="Robinson-Rechavi M."/>
            <person name="Braasch I."/>
            <person name="Lecointre G."/>
            <person name="Bobe J."/>
            <person name="Postlethwait J.H."/>
            <person name="Berthelot C."/>
            <person name="Roest Crollius H."/>
            <person name="Guiguen Y."/>
        </authorList>
    </citation>
    <scope>NUCLEOTIDE SEQUENCE</scope>
    <source>
        <strain evidence="2">NC1722</strain>
    </source>
</reference>
<name>A0AAD7R8J6_9TELE</name>
<gene>
    <name evidence="2" type="ORF">AAFF_G00298860</name>
</gene>
<accession>A0AAD7R8J6</accession>